<dbReference type="NCBIfam" id="TIGR01733">
    <property type="entry name" value="AA-adenyl-dom"/>
    <property type="match status" value="2"/>
</dbReference>
<dbReference type="PANTHER" id="PTHR45527">
    <property type="entry name" value="NONRIBOSOMAL PEPTIDE SYNTHETASE"/>
    <property type="match status" value="1"/>
</dbReference>
<dbReference type="FunFam" id="3.30.559.10:FF:000023">
    <property type="entry name" value="Non-ribosomal peptide synthetase"/>
    <property type="match status" value="1"/>
</dbReference>
<dbReference type="PROSITE" id="PS50075">
    <property type="entry name" value="CARRIER"/>
    <property type="match status" value="3"/>
</dbReference>
<dbReference type="InterPro" id="IPR029479">
    <property type="entry name" value="Nitroreductase"/>
</dbReference>
<dbReference type="SMART" id="SM00825">
    <property type="entry name" value="PKS_KS"/>
    <property type="match status" value="1"/>
</dbReference>
<evidence type="ECO:0000256" key="2">
    <source>
        <dbReference type="ARBA" id="ARBA00005102"/>
    </source>
</evidence>
<comment type="cofactor">
    <cofactor evidence="1">
        <name>pantetheine 4'-phosphate</name>
        <dbReference type="ChEBI" id="CHEBI:47942"/>
    </cofactor>
</comment>
<dbReference type="FunFam" id="1.10.1200.10:FF:000016">
    <property type="entry name" value="Non-ribosomal peptide synthase"/>
    <property type="match status" value="1"/>
</dbReference>
<dbReference type="Pfam" id="PF02801">
    <property type="entry name" value="Ketoacyl-synt_C"/>
    <property type="match status" value="1"/>
</dbReference>
<dbReference type="PANTHER" id="PTHR45527:SF10">
    <property type="entry name" value="PYOCHELIN SYNTHASE PCHF"/>
    <property type="match status" value="1"/>
</dbReference>
<keyword evidence="7" id="KW-0436">Ligase</keyword>
<dbReference type="EMBL" id="RHLK01000002">
    <property type="protein sequence ID" value="MVO98614.1"/>
    <property type="molecule type" value="Genomic_DNA"/>
</dbReference>
<dbReference type="Proteomes" id="UP000490800">
    <property type="component" value="Unassembled WGS sequence"/>
</dbReference>
<dbReference type="Gene3D" id="3.40.109.10">
    <property type="entry name" value="NADH Oxidase"/>
    <property type="match status" value="1"/>
</dbReference>
<dbReference type="FunFam" id="3.30.559.30:FF:000006">
    <property type="entry name" value="Yersiniabactin polyketide/non-ribosomal peptide synthetase"/>
    <property type="match status" value="1"/>
</dbReference>
<dbReference type="Gene3D" id="3.40.50.980">
    <property type="match status" value="2"/>
</dbReference>
<dbReference type="Pfam" id="PF00668">
    <property type="entry name" value="Condensation"/>
    <property type="match status" value="2"/>
</dbReference>
<dbReference type="PROSITE" id="PS52004">
    <property type="entry name" value="KS3_2"/>
    <property type="match status" value="1"/>
</dbReference>
<dbReference type="PROSITE" id="PS00455">
    <property type="entry name" value="AMP_BINDING"/>
    <property type="match status" value="2"/>
</dbReference>
<feature type="domain" description="Carrier" evidence="12">
    <location>
        <begin position="1693"/>
        <end position="1768"/>
    </location>
</feature>
<dbReference type="InterPro" id="IPR020845">
    <property type="entry name" value="AMP-binding_CS"/>
</dbReference>
<evidence type="ECO:0000256" key="5">
    <source>
        <dbReference type="ARBA" id="ARBA00022450"/>
    </source>
</evidence>
<dbReference type="InterPro" id="IPR014030">
    <property type="entry name" value="Ketoacyl_synth_N"/>
</dbReference>
<comment type="caution">
    <text evidence="14">The sequence shown here is derived from an EMBL/GenBank/DDBJ whole genome shotgun (WGS) entry which is preliminary data.</text>
</comment>
<dbReference type="FunFam" id="3.40.50.12780:FF:000012">
    <property type="entry name" value="Non-ribosomal peptide synthetase"/>
    <property type="match status" value="1"/>
</dbReference>
<dbReference type="Gene3D" id="3.30.300.30">
    <property type="match status" value="2"/>
</dbReference>
<evidence type="ECO:0000256" key="9">
    <source>
        <dbReference type="ARBA" id="ARBA00023194"/>
    </source>
</evidence>
<dbReference type="InterPro" id="IPR020051">
    <property type="entry name" value="SagB-type_dehydrogenase"/>
</dbReference>
<feature type="domain" description="Carrier" evidence="12">
    <location>
        <begin position="3089"/>
        <end position="3164"/>
    </location>
</feature>
<keyword evidence="6" id="KW-0597">Phosphoprotein</keyword>
<dbReference type="FunFam" id="3.40.50.980:FF:000001">
    <property type="entry name" value="Non-ribosomal peptide synthetase"/>
    <property type="match status" value="1"/>
</dbReference>
<dbReference type="InterPro" id="IPR006162">
    <property type="entry name" value="Ppantetheine_attach_site"/>
</dbReference>
<dbReference type="Pfam" id="PF00550">
    <property type="entry name" value="PP-binding"/>
    <property type="match status" value="3"/>
</dbReference>
<dbReference type="InterPro" id="IPR042099">
    <property type="entry name" value="ANL_N_sf"/>
</dbReference>
<dbReference type="SUPFAM" id="SSF55469">
    <property type="entry name" value="FMN-dependent nitroreductase-like"/>
    <property type="match status" value="1"/>
</dbReference>
<dbReference type="InterPro" id="IPR025110">
    <property type="entry name" value="AMP-bd_C"/>
</dbReference>
<dbReference type="Pfam" id="PF00501">
    <property type="entry name" value="AMP-binding"/>
    <property type="match status" value="2"/>
</dbReference>
<dbReference type="SUPFAM" id="SSF47336">
    <property type="entry name" value="ACP-like"/>
    <property type="match status" value="3"/>
</dbReference>
<comment type="pathway">
    <text evidence="2">Siderophore biosynthesis; mycobactin biosynthesis.</text>
</comment>
<dbReference type="SUPFAM" id="SSF53901">
    <property type="entry name" value="Thiolase-like"/>
    <property type="match status" value="1"/>
</dbReference>
<dbReference type="InterPro" id="IPR045851">
    <property type="entry name" value="AMP-bd_C_sf"/>
</dbReference>
<evidence type="ECO:0000256" key="7">
    <source>
        <dbReference type="ARBA" id="ARBA00022598"/>
    </source>
</evidence>
<accession>A0A7X3JY53</accession>
<dbReference type="GO" id="GO:0016874">
    <property type="term" value="F:ligase activity"/>
    <property type="evidence" value="ECO:0007669"/>
    <property type="project" value="UniProtKB-KW"/>
</dbReference>
<dbReference type="Gene3D" id="3.40.50.12780">
    <property type="entry name" value="N-terminal domain of ligase-like"/>
    <property type="match status" value="1"/>
</dbReference>
<protein>
    <recommendedName>
        <fullName evidence="4">Phenyloxazoline synthase MbtB</fullName>
    </recommendedName>
    <alternativeName>
        <fullName evidence="11">Mycobactin synthetase protein B</fullName>
    </alternativeName>
</protein>
<dbReference type="SMART" id="SM00823">
    <property type="entry name" value="PKS_PP"/>
    <property type="match status" value="3"/>
</dbReference>
<evidence type="ECO:0000259" key="13">
    <source>
        <dbReference type="PROSITE" id="PS52004"/>
    </source>
</evidence>
<dbReference type="RefSeq" id="WP_157332978.1">
    <property type="nucleotide sequence ID" value="NZ_RHLK01000002.1"/>
</dbReference>
<dbReference type="Gene3D" id="3.40.47.10">
    <property type="match status" value="1"/>
</dbReference>
<dbReference type="PROSITE" id="PS00012">
    <property type="entry name" value="PHOSPHOPANTETHEINE"/>
    <property type="match status" value="1"/>
</dbReference>
<gene>
    <name evidence="14" type="ORF">EDM21_03535</name>
</gene>
<dbReference type="Pfam" id="PF00109">
    <property type="entry name" value="ketoacyl-synt"/>
    <property type="match status" value="1"/>
</dbReference>
<dbReference type="InterPro" id="IPR016039">
    <property type="entry name" value="Thiolase-like"/>
</dbReference>
<dbReference type="Gene3D" id="1.10.1240.100">
    <property type="match status" value="1"/>
</dbReference>
<dbReference type="InterPro" id="IPR057737">
    <property type="entry name" value="Condensation_MtbB-like"/>
</dbReference>
<dbReference type="InterPro" id="IPR020806">
    <property type="entry name" value="PKS_PP-bd"/>
</dbReference>
<keyword evidence="10" id="KW-0511">Multifunctional enzyme</keyword>
<dbReference type="OrthoDB" id="9765680at2"/>
<evidence type="ECO:0000256" key="4">
    <source>
        <dbReference type="ARBA" id="ARBA00016743"/>
    </source>
</evidence>
<comment type="similarity">
    <text evidence="3">Belongs to the ATP-dependent AMP-binding enzyme family. MbtB subfamily.</text>
</comment>
<feature type="domain" description="Ketosynthase family 3 (KS3)" evidence="13">
    <location>
        <begin position="39"/>
        <end position="464"/>
    </location>
</feature>
<dbReference type="CDD" id="cd05930">
    <property type="entry name" value="A_NRPS"/>
    <property type="match status" value="1"/>
</dbReference>
<dbReference type="PROSITE" id="PS00606">
    <property type="entry name" value="KS3_1"/>
    <property type="match status" value="1"/>
</dbReference>
<dbReference type="CDD" id="cd19535">
    <property type="entry name" value="Cyc_NRPS"/>
    <property type="match status" value="1"/>
</dbReference>
<dbReference type="GO" id="GO:0006633">
    <property type="term" value="P:fatty acid biosynthetic process"/>
    <property type="evidence" value="ECO:0007669"/>
    <property type="project" value="InterPro"/>
</dbReference>
<evidence type="ECO:0000259" key="12">
    <source>
        <dbReference type="PROSITE" id="PS50075"/>
    </source>
</evidence>
<dbReference type="GO" id="GO:0004315">
    <property type="term" value="F:3-oxoacyl-[acyl-carrier-protein] synthase activity"/>
    <property type="evidence" value="ECO:0007669"/>
    <property type="project" value="InterPro"/>
</dbReference>
<evidence type="ECO:0000256" key="6">
    <source>
        <dbReference type="ARBA" id="ARBA00022553"/>
    </source>
</evidence>
<evidence type="ECO:0000313" key="15">
    <source>
        <dbReference type="Proteomes" id="UP000490800"/>
    </source>
</evidence>
<evidence type="ECO:0000256" key="1">
    <source>
        <dbReference type="ARBA" id="ARBA00001957"/>
    </source>
</evidence>
<keyword evidence="8" id="KW-0808">Transferase</keyword>
<dbReference type="SUPFAM" id="SSF52777">
    <property type="entry name" value="CoA-dependent acyltransferases"/>
    <property type="match status" value="5"/>
</dbReference>
<dbReference type="CDD" id="cd00833">
    <property type="entry name" value="PKS"/>
    <property type="match status" value="1"/>
</dbReference>
<dbReference type="Gene3D" id="2.30.38.10">
    <property type="entry name" value="Luciferase, Domain 3"/>
    <property type="match status" value="1"/>
</dbReference>
<dbReference type="SUPFAM" id="SSF56801">
    <property type="entry name" value="Acetyl-CoA synthetase-like"/>
    <property type="match status" value="2"/>
</dbReference>
<evidence type="ECO:0000256" key="10">
    <source>
        <dbReference type="ARBA" id="ARBA00023268"/>
    </source>
</evidence>
<evidence type="ECO:0000256" key="8">
    <source>
        <dbReference type="ARBA" id="ARBA00022679"/>
    </source>
</evidence>
<dbReference type="Pfam" id="PF22621">
    <property type="entry name" value="CurL-like_PKS_C"/>
    <property type="match status" value="1"/>
</dbReference>
<dbReference type="GO" id="GO:0005737">
    <property type="term" value="C:cytoplasm"/>
    <property type="evidence" value="ECO:0007669"/>
    <property type="project" value="TreeGrafter"/>
</dbReference>
<dbReference type="InterPro" id="IPR018201">
    <property type="entry name" value="Ketoacyl_synth_AS"/>
</dbReference>
<dbReference type="Gene3D" id="3.30.559.30">
    <property type="entry name" value="Nonribosomal peptide synthetase, condensation domain"/>
    <property type="match status" value="3"/>
</dbReference>
<dbReference type="InterPro" id="IPR020841">
    <property type="entry name" value="PKS_Beta-ketoAc_synthase_dom"/>
</dbReference>
<dbReference type="GO" id="GO:0016491">
    <property type="term" value="F:oxidoreductase activity"/>
    <property type="evidence" value="ECO:0007669"/>
    <property type="project" value="InterPro"/>
</dbReference>
<name>A0A7X3JY53_9BACL</name>
<dbReference type="InterPro" id="IPR000873">
    <property type="entry name" value="AMP-dep_synth/lig_dom"/>
</dbReference>
<evidence type="ECO:0000256" key="3">
    <source>
        <dbReference type="ARBA" id="ARBA00007380"/>
    </source>
</evidence>
<dbReference type="Pfam" id="PF13193">
    <property type="entry name" value="AMP-binding_C"/>
    <property type="match status" value="2"/>
</dbReference>
<dbReference type="GO" id="GO:0031177">
    <property type="term" value="F:phosphopantetheine binding"/>
    <property type="evidence" value="ECO:0007669"/>
    <property type="project" value="InterPro"/>
</dbReference>
<dbReference type="NCBIfam" id="NF003417">
    <property type="entry name" value="PRK04813.1"/>
    <property type="match status" value="2"/>
</dbReference>
<dbReference type="InterPro" id="IPR010071">
    <property type="entry name" value="AA_adenyl_dom"/>
</dbReference>
<dbReference type="CDD" id="cd12114">
    <property type="entry name" value="A_NRPS_TlmIV_like"/>
    <property type="match status" value="1"/>
</dbReference>
<dbReference type="InterPro" id="IPR001242">
    <property type="entry name" value="Condensation_dom"/>
</dbReference>
<dbReference type="Pfam" id="PF00881">
    <property type="entry name" value="Nitroreductase"/>
    <property type="match status" value="1"/>
</dbReference>
<organism evidence="14 15">
    <name type="scientific">Paenibacillus lutrae</name>
    <dbReference type="NCBI Taxonomy" id="2078573"/>
    <lineage>
        <taxon>Bacteria</taxon>
        <taxon>Bacillati</taxon>
        <taxon>Bacillota</taxon>
        <taxon>Bacilli</taxon>
        <taxon>Bacillales</taxon>
        <taxon>Paenibacillaceae</taxon>
        <taxon>Paenibacillus</taxon>
    </lineage>
</organism>
<dbReference type="GO" id="GO:0017000">
    <property type="term" value="P:antibiotic biosynthetic process"/>
    <property type="evidence" value="ECO:0007669"/>
    <property type="project" value="UniProtKB-KW"/>
</dbReference>
<dbReference type="InterPro" id="IPR036736">
    <property type="entry name" value="ACP-like_sf"/>
</dbReference>
<feature type="domain" description="Carrier" evidence="12">
    <location>
        <begin position="659"/>
        <end position="734"/>
    </location>
</feature>
<dbReference type="CDD" id="cd19531">
    <property type="entry name" value="LCL_NRPS-like"/>
    <property type="match status" value="1"/>
</dbReference>
<reference evidence="14 15" key="1">
    <citation type="journal article" date="2019" name="Microorganisms">
        <title>Paenibacillus lutrae sp. nov., A Chitinolytic Species Isolated from A River Otter in Castril Natural Park, Granada, Spain.</title>
        <authorList>
            <person name="Rodriguez M."/>
            <person name="Reina J.C."/>
            <person name="Bejar V."/>
            <person name="Llamas I."/>
        </authorList>
    </citation>
    <scope>NUCLEOTIDE SEQUENCE [LARGE SCALE GENOMIC DNA]</scope>
    <source>
        <strain evidence="14 15">N10</strain>
    </source>
</reference>
<dbReference type="CDD" id="cd02142">
    <property type="entry name" value="McbC_SagB-like_oxidoreductase"/>
    <property type="match status" value="1"/>
</dbReference>
<dbReference type="InterPro" id="IPR023213">
    <property type="entry name" value="CAT-like_dom_sf"/>
</dbReference>
<keyword evidence="5" id="KW-0596">Phosphopantetheine</keyword>
<dbReference type="GO" id="GO:0043041">
    <property type="term" value="P:amino acid activation for nonribosomal peptide biosynthetic process"/>
    <property type="evidence" value="ECO:0007669"/>
    <property type="project" value="TreeGrafter"/>
</dbReference>
<evidence type="ECO:0000256" key="11">
    <source>
        <dbReference type="ARBA" id="ARBA00033440"/>
    </source>
</evidence>
<evidence type="ECO:0000313" key="14">
    <source>
        <dbReference type="EMBL" id="MVO98614.1"/>
    </source>
</evidence>
<keyword evidence="15" id="KW-1185">Reference proteome</keyword>
<dbReference type="InterPro" id="IPR000415">
    <property type="entry name" value="Nitroreductase-like"/>
</dbReference>
<proteinExistence type="inferred from homology"/>
<dbReference type="InterPro" id="IPR009081">
    <property type="entry name" value="PP-bd_ACP"/>
</dbReference>
<dbReference type="InterPro" id="IPR014031">
    <property type="entry name" value="Ketoacyl_synth_C"/>
</dbReference>
<keyword evidence="9" id="KW-0045">Antibiotic biosynthesis</keyword>
<dbReference type="NCBIfam" id="TIGR03605">
    <property type="entry name" value="antibiot_sagB"/>
    <property type="match status" value="1"/>
</dbReference>
<dbReference type="GO" id="GO:0044550">
    <property type="term" value="P:secondary metabolite biosynthetic process"/>
    <property type="evidence" value="ECO:0007669"/>
    <property type="project" value="TreeGrafter"/>
</dbReference>
<dbReference type="Gene3D" id="1.10.1200.10">
    <property type="entry name" value="ACP-like"/>
    <property type="match status" value="3"/>
</dbReference>
<dbReference type="Gene3D" id="3.30.559.10">
    <property type="entry name" value="Chloramphenicol acetyltransferase-like domain"/>
    <property type="match status" value="2"/>
</dbReference>
<sequence>MNERLTKLIFENCAAGRIDEAAGAELLSVLMEEPRDREHEGYAIIGMSARLASFNDIGEYWQGIAAGKDSVRNFPENRKTDSLGFISHYTSLNANEARYSDGGYLNDIDQFDAAFFRLSQSEARLMDPSQRLFLQTAWETIEDAGYANGQLKNSRTGVYLGYGNWPAYGQYIMKHAPELSTIAIPGNLASIIAGRISYLLDLKGPSLLVDTACSSSLAAVQLACQSLRSGECDLAIAGGVKISLFPVEGGMQAGIESSDYKTRTFDDSAQGTVWGEGSAAILIKPLRKAIEDGDRIHAIIKGGAMNQDGTSVGLTAPNMHAQEDVIVSAWKDANVAPESITYMEAHGTATKLGDPIEIEAIDRAFRRYTDKKQFCAIGSVKTNIGHLDFASGIAGLIKVVLALKHKKLPPALHFQSPNKKINFADSPVYISDTLTDWEAQAGPRRCGVSSFGFSGTNCHLVLEEAPPHHVPKKAAERAQHIFVLSAKSERSLKQLLQKYAGVLDEPGDLKLGDVCYTASVRREHFDCRLALIVSTLPELREHILTLASSLDNYKESEHVYYRARGSDSALNKDIRNEAPAYKSLQETAANYVSGSRVDWGKIYSGKEWQIADLPTYAFDQTRMWLEWDAALTQAQDAVTAYSVSSRSPKPFSLKGRESGAYSKFERMAAAAWSESFGVEELDIRDNFFELGGDSLMAIHLLSRFNQTNGYKIDISTVYNYPVLEDFSSYIESCDPVQITGSFAAAGTPASAQPGKAYDPFPLTEVQMAYLRGRSDHFELGGVSTHTYLEIETRLDLARLNRSLQKVIDRHPMLRTVILESGEQQVCRDTAPYSIFVEDISRLTPQEQQMRIEDERTIRSHRMFPIGQWPMFDFAALRLTGDTHYLFVSLDALIIDGASTQTICKELIHYYQNPHMELPALDFTFRDYMMALQEVRDSHKYIEDKAYWSGKIKEFPMAPQLGLIQSPEHIKKPQFQRLKAVFHQEDWSKVKDFARKNQVTPSVLLCTLYAEVLAYWSNQPRFAMNLTMFNRNPYHPDVYRIVGDFTSVILLDIDMSAENTFRSRAQRIQNVLAEALEHRAYEGIEVIRDFVRHNHLPVGKAAMPIVFTSMLFNQDQDQEYLKQIGQVKMGITQTPQVYLDNQVMELDGQLSVTWDYVDQLFDPVVIEAMFKHYMQLVEGIVQNGQPAALDISPEDKGFIQAFNLSDEEIAPASLNRMFCEQARMTPDSAAVIEGDKQITYRELDEWSNRYANALIRQGIGQGDFVGVLASRRSETIAQLLGVMKLGAAYIPIDPDHPEERRNHIVSESGCKLLLDQDWNADSYSSTFPGKGADFSDEVAYVLYTSGSTGMPKGVVITHKAVSNTIQDMNRRFAVSQEDRILAVSSLCFDLSVYDVFGALSSGAAVVLVADQRDPGLLVENLIRHKITIWNSVPALLEMVLEYGQSPSLNDLRLVLLSGDWIPVTLPERINRFCPKAELISLGGATEVSIWSIYYPVRHVSPDWTSIPYGYPLANQTWFVLNYQLQICPVNVAGELYIGGVGIAEKYWNDPVKSAQAFIDHPELGRLYRTGDYGVLRKEGYIEFQGRKDTQIKIRGHRIELGEIEHAVAGSGGIKRAVAIVKESPDGKKYLVLFYSADKAWDSEDLREVLTRKLPEYMVPRVFIHLQDLPLSANGKIDQKALMSIPVEAVNESVAPRSAAERRLAEIWREVLSVDHIGVTDNFFDLGGDSLIIQRLKNRIEKEFETEVSVRQLFEEPTIERLAVVITGEQVLKTGSSGELQGSSLPHTIGTEEVYYWSPVVHWTRQDGMITAGDYANGDPQICALFPDLYFHAQKGASLQELSGLLAAAGTEAANRVIQDLIDSRVLVHSILPPAELFSAQEKLFRHEYGDDLLYKEDALQAYKEKQLNRTQQQEGAYSIKLGQSQDLPAYVHDRRTYRQFDHEQAISGQSFAGLLSILKQIREDGKTRYYYPSAGGLYPIDVYINIKKDRVENITGGLYLYNPVSHTLINVKDTEIPMEKAHLHTNMKAGETSAFTIFLMYNPDANMPRYGYRGYYYALLEAGVLIAMLTQAAGLNGIGVCSVGEIKYTEIEPYFALKHNQLLLHTIEGGSIPLSTRRDAAITEHTPRIKAPHKLISESAGLEQEYYPLSSAQKRVYILQHFEGGSESYNTPAALLLEGRLDRDLLQRAFQGIVERHESLRTSFHMKDGAIVQKIQKEVHFGMEFVQVEENRLPETITRFIRPFDLERAPLLRAQLVQTGEDRHILLFDLHHIVTDWSSTGILVGELAALYNGFHLKPLPIQYKEFVVWQEELLRSPKLKEQEDYWISELTDPPVLQLPIDYRRPRVQSFEGDRIEINLDGFHKNKLKQLAQKTGTTLYMVLLAAFNVLMSKYTGQEDIIVGSPVAGREQADLEKVVGMFLNTLALRNQPRRDLSFHEFLQAVRENMIKALDHQDLPFEELVNRLDLPRETGRNPLFDVMFVLQENWNKNMSLDGLSISSYPMEFNQSRLDLTLTAFEEENVLRLELEYGTKLFRKDTIQRMALHLSQLLQQIAHDPDLSLAELEIMPPDEKNRVLYEFNRTAIDFPAHLSLAHMFARQVSRTPLSTALVYKEKRFTYADLDRRSDWLGRRLREAGVKANSKVGLVADRSDNMVVGILAILKAGGAFVPIDPNFPQERIAFIVKDAAVQVILAESSFTFDFTFDGRIVGWEAQEQEEVEVSTPLELVSTPDDLAYVMYTSGSTGVPKGVLIEQRSVVNLVCWFARNYDLRENRNVLQMTNLTFDVAVEEIMGALLSGATLVVPHREVIYDKNAFAAFIGNNHIHLAQFVPATLKEYLFGYGYKLQSLDVVISGGEKLDDTLKDELLEMGYSLYDHYGPTEATVDAIVTQCQKGKQGIGRPIDNVNAYIISEDGRPQPIGIIGELCLSGSGIASGYLNRDELTRQKFVENPFVPAGSKRRHMYKTGDLARWNPDGTIELLGRIDDQVKIRGIRIELGEIEEQIRRTGAVKDVVVIGLEDARKDKYLCAYVVSEEEPEYNVWRNRLNSALPDSLIPSVFCRLDSLPLNANGKVDRSKLPAPAVMAKAETRVEPTNHWERTLLDIWKTVLSVQEIGIDDQFFDRGGNSLKVIEMYSLIQQKYPDQLQITDIFAFPTVRKLASMLEEHGKESASLQALSFPQSFLLDPGGRRQDKLLRIGLERDQLIKLQGGADGLGIELKDMLLGAYLILLSEVLDVQELGLQMCIGNRIIPITINLTSPDTLADLFRELAQLTRDAADNKEGLLLENLGAHAAAGNDLYALFYYSRASSDSFSRYFDLTLRFQEEPDKLTVLWGYNAGKLAKHRMEECIRAFIRILDLVIETISEEQELTGNR</sequence>